<dbReference type="OrthoDB" id="2445316at2759"/>
<keyword evidence="3" id="KW-1185">Reference proteome</keyword>
<sequence length="1090" mass="122625">MEGTVRHGDSLGHMSQTTASSLHDKTDPTCSVLHILHQPTSANVRIHLENTLQLIQMGLTGNPESRGRHLDCIRSTQKQLDQALIEKRVRTQNVAILRELLRVEQLLHRQHAAQQAFHKSLDLREFGSRLGGAFGNGYSDPPLISKDLSCEVDLLSSSRRRIRQLKITLDSLRQCYDARFGYNTVLQQRGDPPQGLLCPPVSSSPESDISTARSGNYQTAYNYEQLSRARAGVDLIKRQMSPLSIAFGSNRTRSENVPLDLDATINHKEPLEQFQPSLLKNRFEKWTLARENLFSQAADSGGGDDLEDEEDLLLLRKEADCLYNHNMDVETYHSLCHRHRSLLLHSTVDNTTLSIHEPGVPPICTAPSNDNTELDAESENNTRVASPELAGRNEDTGDLGDILDNYCILEDMDTGTKPTSQQTQTTIMHLPRMLAWSVCHPDAVLASNAARDHNVRLSDPDFILEESHPHDIPHCAPTMGCTTVPTILRGTLKEIWPKLDALQQRYLMSSLTRMLSGIWDNFDILGGNSLDSLQQSPTKDWKGCTEDESTQVEAERQVHERTRIALTRSHSASIPGTDQTRPITGTRRLTAEENLCRLEDEFMNRSFLDAFNAATAADTSTVANAPLPQTSPFEEINGNANLDGQFGHTRKAFTEGLVRNVLENTDCADADPLNPHPLDMDTWKSVQRMTTTRARARDSAAAQDRMYILPLPASKNDQQGSMRQFDFSLDDLLIQVESTNALPLIVGVSRWKIGYPARTSDALHRGASPRSTNMLQSSARSSMFPLVHLFSLPDIFCPVEFGGQDETYSQRSDEANCLAYDMACLLAKCNPQASEFLTDAESEKARKLYHKWMAAWHERSHCAPTAARTRFELVRTIRRHRIMERKRRIYGIYHEEIDYNAQPVQSDGNSHQYRSVICERTREILRQRHRPLQPSNTERSGVVSFKASVECPRCVEETNENAMAAEEEVRFTESAEFLVRVVAHLEHKQRHKAEVVRAQTRQNDEMMRLATTLGLNVRWLTSIESQGQGQGLVDGMWDQGGDDDYDCRDTPDASPEESHDVQGSQEAAISWGLSKEEQALMRMHLFTTGH</sequence>
<feature type="region of interest" description="Disordered" evidence="1">
    <location>
        <begin position="1"/>
        <end position="24"/>
    </location>
</feature>
<name>A0A9P6PSH2_9FUNG</name>
<evidence type="ECO:0000313" key="2">
    <source>
        <dbReference type="EMBL" id="KAG0252635.1"/>
    </source>
</evidence>
<feature type="compositionally biased region" description="Basic and acidic residues" evidence="1">
    <location>
        <begin position="1047"/>
        <end position="1060"/>
    </location>
</feature>
<feature type="region of interest" description="Disordered" evidence="1">
    <location>
        <begin position="191"/>
        <end position="212"/>
    </location>
</feature>
<accession>A0A9P6PSH2</accession>
<organism evidence="2 3">
    <name type="scientific">Mortierella polycephala</name>
    <dbReference type="NCBI Taxonomy" id="41804"/>
    <lineage>
        <taxon>Eukaryota</taxon>
        <taxon>Fungi</taxon>
        <taxon>Fungi incertae sedis</taxon>
        <taxon>Mucoromycota</taxon>
        <taxon>Mortierellomycotina</taxon>
        <taxon>Mortierellomycetes</taxon>
        <taxon>Mortierellales</taxon>
        <taxon>Mortierellaceae</taxon>
        <taxon>Mortierella</taxon>
    </lineage>
</organism>
<feature type="compositionally biased region" description="Polar residues" evidence="1">
    <location>
        <begin position="201"/>
        <end position="212"/>
    </location>
</feature>
<comment type="caution">
    <text evidence="2">The sequence shown here is derived from an EMBL/GenBank/DDBJ whole genome shotgun (WGS) entry which is preliminary data.</text>
</comment>
<dbReference type="EMBL" id="JAAAJA010000508">
    <property type="protein sequence ID" value="KAG0252635.1"/>
    <property type="molecule type" value="Genomic_DNA"/>
</dbReference>
<dbReference type="AlphaFoldDB" id="A0A9P6PSH2"/>
<reference evidence="2" key="1">
    <citation type="journal article" date="2020" name="Fungal Divers.">
        <title>Resolving the Mortierellaceae phylogeny through synthesis of multi-gene phylogenetics and phylogenomics.</title>
        <authorList>
            <person name="Vandepol N."/>
            <person name="Liber J."/>
            <person name="Desiro A."/>
            <person name="Na H."/>
            <person name="Kennedy M."/>
            <person name="Barry K."/>
            <person name="Grigoriev I.V."/>
            <person name="Miller A.N."/>
            <person name="O'Donnell K."/>
            <person name="Stajich J.E."/>
            <person name="Bonito G."/>
        </authorList>
    </citation>
    <scope>NUCLEOTIDE SEQUENCE</scope>
    <source>
        <strain evidence="2">KOD948</strain>
    </source>
</reference>
<evidence type="ECO:0000313" key="3">
    <source>
        <dbReference type="Proteomes" id="UP000726737"/>
    </source>
</evidence>
<gene>
    <name evidence="2" type="ORF">BG011_006871</name>
</gene>
<feature type="region of interest" description="Disordered" evidence="1">
    <location>
        <begin position="368"/>
        <end position="397"/>
    </location>
</feature>
<feature type="region of interest" description="Disordered" evidence="1">
    <location>
        <begin position="1030"/>
        <end position="1066"/>
    </location>
</feature>
<feature type="compositionally biased region" description="Basic and acidic residues" evidence="1">
    <location>
        <begin position="1"/>
        <end position="10"/>
    </location>
</feature>
<proteinExistence type="predicted"/>
<evidence type="ECO:0000256" key="1">
    <source>
        <dbReference type="SAM" id="MobiDB-lite"/>
    </source>
</evidence>
<protein>
    <submittedName>
        <fullName evidence="2">Uncharacterized protein</fullName>
    </submittedName>
</protein>
<dbReference type="Proteomes" id="UP000726737">
    <property type="component" value="Unassembled WGS sequence"/>
</dbReference>